<name>A0ABU7XCA6_9FIRM</name>
<feature type="transmembrane region" description="Helical" evidence="7">
    <location>
        <begin position="140"/>
        <end position="160"/>
    </location>
</feature>
<gene>
    <name evidence="9" type="ORF">PV361_04665</name>
</gene>
<evidence type="ECO:0000256" key="3">
    <source>
        <dbReference type="ARBA" id="ARBA00022519"/>
    </source>
</evidence>
<proteinExistence type="predicted"/>
<comment type="subcellular location">
    <subcellularLocation>
        <location evidence="1">Cell inner membrane</location>
        <topology evidence="1">Multi-pass membrane protein</topology>
    </subcellularLocation>
</comment>
<accession>A0ABU7XCA6</accession>
<feature type="transmembrane region" description="Helical" evidence="7">
    <location>
        <begin position="323"/>
        <end position="351"/>
    </location>
</feature>
<evidence type="ECO:0000256" key="1">
    <source>
        <dbReference type="ARBA" id="ARBA00004429"/>
    </source>
</evidence>
<sequence>MLAFLFAVFGIFLILLGAPIVTSILVSIASTGIATQFELFKFYDITQWIIKNSFNYGTFAIALFIISGNLMTKGKITEKIFNIFTYYLGKKNGFMPIIGILTCLFYGAISGSGPATVAAVAAMIFPMLIDFGYEKNFSAALLMCAGSLGMVIPPSLPLMFYGMMTEQDMSSLFKVSLVIGLTIGFLLIIYAYIYSKKHPIDQDKVDSMVDELRKNKFSDLLKDSIWALLMPFVILGGIFTNVLSTTEAATISVIYTLIVSIYIYKSLDYKTALETIRESLPIAAGLSIMLSVAYSFSNAIAALNGPQIIGEYVTSTFKSPTLLFIAILTAFFIMGMFMDGGATLGILTPILFPIIMSIGINPIIFGCDIILVIALGLCTPPFGLSLFVVSPMAESSVADITKEAIPLIIIMLITVFVFAIFPNLALWII</sequence>
<keyword evidence="3" id="KW-0997">Cell inner membrane</keyword>
<dbReference type="InterPro" id="IPR010656">
    <property type="entry name" value="DctM"/>
</dbReference>
<evidence type="ECO:0000259" key="8">
    <source>
        <dbReference type="Pfam" id="PF06808"/>
    </source>
</evidence>
<keyword evidence="6 7" id="KW-0472">Membrane</keyword>
<comment type="caution">
    <text evidence="9">The sequence shown here is derived from an EMBL/GenBank/DDBJ whole genome shotgun (WGS) entry which is preliminary data.</text>
</comment>
<evidence type="ECO:0000256" key="2">
    <source>
        <dbReference type="ARBA" id="ARBA00022475"/>
    </source>
</evidence>
<evidence type="ECO:0000256" key="6">
    <source>
        <dbReference type="ARBA" id="ARBA00023136"/>
    </source>
</evidence>
<reference evidence="9 10" key="1">
    <citation type="submission" date="2022-11" db="EMBL/GenBank/DDBJ databases">
        <title>The First Case of Preauricular Fistular Abscess Caused by Peptoniphilus grossensis.</title>
        <authorList>
            <person name="Byun J.-H."/>
        </authorList>
    </citation>
    <scope>NUCLEOTIDE SEQUENCE [LARGE SCALE GENOMIC DNA]</scope>
    <source>
        <strain evidence="9 10">GYB008</strain>
    </source>
</reference>
<feature type="transmembrane region" description="Helical" evidence="7">
    <location>
        <begin position="404"/>
        <end position="428"/>
    </location>
</feature>
<evidence type="ECO:0000313" key="10">
    <source>
        <dbReference type="Proteomes" id="UP001328425"/>
    </source>
</evidence>
<dbReference type="Pfam" id="PF06808">
    <property type="entry name" value="DctM"/>
    <property type="match status" value="1"/>
</dbReference>
<dbReference type="PIRSF" id="PIRSF006066">
    <property type="entry name" value="HI0050"/>
    <property type="match status" value="1"/>
</dbReference>
<keyword evidence="5 7" id="KW-1133">Transmembrane helix</keyword>
<evidence type="ECO:0000256" key="7">
    <source>
        <dbReference type="SAM" id="Phobius"/>
    </source>
</evidence>
<feature type="transmembrane region" description="Helical" evidence="7">
    <location>
        <begin position="53"/>
        <end position="72"/>
    </location>
</feature>
<dbReference type="EMBL" id="JARBCY010000031">
    <property type="protein sequence ID" value="MEF3317991.1"/>
    <property type="molecule type" value="Genomic_DNA"/>
</dbReference>
<protein>
    <submittedName>
        <fullName evidence="9">TRAP transporter large permease</fullName>
    </submittedName>
</protein>
<dbReference type="RefSeq" id="WP_332087153.1">
    <property type="nucleotide sequence ID" value="NZ_JARBCY010000031.1"/>
</dbReference>
<organism evidence="9 10">
    <name type="scientific">Peptoniphilus grossensis</name>
    <dbReference type="NCBI Taxonomy" id="1465756"/>
    <lineage>
        <taxon>Bacteria</taxon>
        <taxon>Bacillati</taxon>
        <taxon>Bacillota</taxon>
        <taxon>Tissierellia</taxon>
        <taxon>Tissierellales</taxon>
        <taxon>Peptoniphilaceae</taxon>
        <taxon>Peptoniphilus</taxon>
    </lineage>
</organism>
<feature type="transmembrane region" description="Helical" evidence="7">
    <location>
        <begin position="172"/>
        <end position="194"/>
    </location>
</feature>
<feature type="transmembrane region" description="Helical" evidence="7">
    <location>
        <begin position="249"/>
        <end position="267"/>
    </location>
</feature>
<keyword evidence="10" id="KW-1185">Reference proteome</keyword>
<keyword evidence="4 7" id="KW-0812">Transmembrane</keyword>
<dbReference type="InterPro" id="IPR004681">
    <property type="entry name" value="TRAP_DctM"/>
</dbReference>
<evidence type="ECO:0000256" key="5">
    <source>
        <dbReference type="ARBA" id="ARBA00022989"/>
    </source>
</evidence>
<feature type="transmembrane region" description="Helical" evidence="7">
    <location>
        <begin position="279"/>
        <end position="303"/>
    </location>
</feature>
<dbReference type="NCBIfam" id="TIGR00786">
    <property type="entry name" value="dctM"/>
    <property type="match status" value="1"/>
</dbReference>
<dbReference type="PANTHER" id="PTHR33362">
    <property type="entry name" value="SIALIC ACID TRAP TRANSPORTER PERMEASE PROTEIN SIAT-RELATED"/>
    <property type="match status" value="1"/>
</dbReference>
<evidence type="ECO:0000256" key="4">
    <source>
        <dbReference type="ARBA" id="ARBA00022692"/>
    </source>
</evidence>
<feature type="domain" description="TRAP C4-dicarboxylate transport system permease DctM subunit" evidence="8">
    <location>
        <begin position="11"/>
        <end position="424"/>
    </location>
</feature>
<evidence type="ECO:0000313" key="9">
    <source>
        <dbReference type="EMBL" id="MEF3317991.1"/>
    </source>
</evidence>
<keyword evidence="2" id="KW-1003">Cell membrane</keyword>
<feature type="transmembrane region" description="Helical" evidence="7">
    <location>
        <begin position="93"/>
        <end position="109"/>
    </location>
</feature>
<dbReference type="Proteomes" id="UP001328425">
    <property type="component" value="Unassembled WGS sequence"/>
</dbReference>
<feature type="transmembrane region" description="Helical" evidence="7">
    <location>
        <begin position="224"/>
        <end position="243"/>
    </location>
</feature>
<feature type="transmembrane region" description="Helical" evidence="7">
    <location>
        <begin position="363"/>
        <end position="384"/>
    </location>
</feature>